<dbReference type="Gene3D" id="3.30.700.10">
    <property type="entry name" value="Glycoprotein, Type 4 Pilin"/>
    <property type="match status" value="1"/>
</dbReference>
<dbReference type="Proteomes" id="UP001301869">
    <property type="component" value="Chromosome"/>
</dbReference>
<evidence type="ECO:0000313" key="2">
    <source>
        <dbReference type="Proteomes" id="UP001301869"/>
    </source>
</evidence>
<proteinExistence type="predicted"/>
<dbReference type="Pfam" id="PF07963">
    <property type="entry name" value="N_methyl"/>
    <property type="match status" value="1"/>
</dbReference>
<evidence type="ECO:0000313" key="1">
    <source>
        <dbReference type="EMBL" id="WNK20604.1"/>
    </source>
</evidence>
<dbReference type="NCBIfam" id="TIGR02532">
    <property type="entry name" value="IV_pilin_GFxxxE"/>
    <property type="match status" value="1"/>
</dbReference>
<name>A0ABY9Z0D8_9GAMM</name>
<accession>A0ABY9Z0D8</accession>
<organism evidence="1 2">
    <name type="scientific">Halomonas piscis</name>
    <dbReference type="NCBI Taxonomy" id="3031727"/>
    <lineage>
        <taxon>Bacteria</taxon>
        <taxon>Pseudomonadati</taxon>
        <taxon>Pseudomonadota</taxon>
        <taxon>Gammaproteobacteria</taxon>
        <taxon>Oceanospirillales</taxon>
        <taxon>Halomonadaceae</taxon>
        <taxon>Halomonas</taxon>
    </lineage>
</organism>
<gene>
    <name evidence="1" type="ORF">P1P91_02645</name>
</gene>
<dbReference type="SUPFAM" id="SSF54523">
    <property type="entry name" value="Pili subunits"/>
    <property type="match status" value="1"/>
</dbReference>
<dbReference type="InterPro" id="IPR012902">
    <property type="entry name" value="N_methyl_site"/>
</dbReference>
<dbReference type="EMBL" id="CP119391">
    <property type="protein sequence ID" value="WNK20604.1"/>
    <property type="molecule type" value="Genomic_DNA"/>
</dbReference>
<protein>
    <submittedName>
        <fullName evidence="1">Prepilin-type N-terminal cleavage/methylation domain-containing protein</fullName>
    </submittedName>
</protein>
<keyword evidence="2" id="KW-1185">Reference proteome</keyword>
<dbReference type="RefSeq" id="WP_311884332.1">
    <property type="nucleotide sequence ID" value="NZ_CP119391.1"/>
</dbReference>
<reference evidence="1 2" key="1">
    <citation type="submission" date="2023-03" db="EMBL/GenBank/DDBJ databases">
        <title>Halomonas sp. nov., isolated from Korean tranditional fermented seafood 'Jeotgal'.</title>
        <authorList>
            <person name="Kim B."/>
            <person name="Shin N.-R."/>
        </authorList>
    </citation>
    <scope>NUCLEOTIDE SEQUENCE [LARGE SCALE GENOMIC DNA]</scope>
    <source>
        <strain evidence="1 2">SG2L-4</strain>
    </source>
</reference>
<dbReference type="PROSITE" id="PS00409">
    <property type="entry name" value="PROKAR_NTER_METHYL"/>
    <property type="match status" value="1"/>
</dbReference>
<sequence length="136" mass="14679">MPRQGGFTLIEALVALAILAFGLMGAAALQLKALHSATRSYQHSVATLAAVDAQERLWEGLRSADGCTADKLGFSGVKTDWKTRWERDTPANPLRNANLNIASNSCTYTITVTLDNTEDDDGYGSVTYTVRLPSKT</sequence>
<dbReference type="InterPro" id="IPR045584">
    <property type="entry name" value="Pilin-like"/>
</dbReference>